<dbReference type="Gene3D" id="3.90.550.10">
    <property type="entry name" value="Spore Coat Polysaccharide Biosynthesis Protein SpsA, Chain A"/>
    <property type="match status" value="1"/>
</dbReference>
<dbReference type="PANTHER" id="PTHR10859">
    <property type="entry name" value="GLYCOSYL TRANSFERASE"/>
    <property type="match status" value="1"/>
</dbReference>
<accession>A0A1H2YPF6</accession>
<feature type="transmembrane region" description="Helical" evidence="1">
    <location>
        <begin position="305"/>
        <end position="327"/>
    </location>
</feature>
<dbReference type="GO" id="GO:0006487">
    <property type="term" value="P:protein N-linked glycosylation"/>
    <property type="evidence" value="ECO:0007669"/>
    <property type="project" value="TreeGrafter"/>
</dbReference>
<dbReference type="OrthoDB" id="9810303at2"/>
<dbReference type="InterPro" id="IPR001173">
    <property type="entry name" value="Glyco_trans_2-like"/>
</dbReference>
<dbReference type="Pfam" id="PF09835">
    <property type="entry name" value="DUF2062"/>
    <property type="match status" value="1"/>
</dbReference>
<feature type="domain" description="DUF2062" evidence="3">
    <location>
        <begin position="249"/>
        <end position="374"/>
    </location>
</feature>
<feature type="transmembrane region" description="Helical" evidence="1">
    <location>
        <begin position="265"/>
        <end position="293"/>
    </location>
</feature>
<keyword evidence="5" id="KW-1185">Reference proteome</keyword>
<keyword evidence="1" id="KW-1133">Transmembrane helix</keyword>
<dbReference type="AlphaFoldDB" id="A0A1H2YPF6"/>
<evidence type="ECO:0000313" key="4">
    <source>
        <dbReference type="EMBL" id="SDX06698.1"/>
    </source>
</evidence>
<dbReference type="InterPro" id="IPR029044">
    <property type="entry name" value="Nucleotide-diphossugar_trans"/>
</dbReference>
<dbReference type="SUPFAM" id="SSF53448">
    <property type="entry name" value="Nucleotide-diphospho-sugar transferases"/>
    <property type="match status" value="1"/>
</dbReference>
<dbReference type="Proteomes" id="UP000182771">
    <property type="component" value="Unassembled WGS sequence"/>
</dbReference>
<organism evidence="4 5">
    <name type="scientific">Capnocytophaga granulosa</name>
    <dbReference type="NCBI Taxonomy" id="45242"/>
    <lineage>
        <taxon>Bacteria</taxon>
        <taxon>Pseudomonadati</taxon>
        <taxon>Bacteroidota</taxon>
        <taxon>Flavobacteriia</taxon>
        <taxon>Flavobacteriales</taxon>
        <taxon>Flavobacteriaceae</taxon>
        <taxon>Capnocytophaga</taxon>
    </lineage>
</organism>
<dbReference type="GO" id="GO:0016740">
    <property type="term" value="F:transferase activity"/>
    <property type="evidence" value="ECO:0007669"/>
    <property type="project" value="UniProtKB-KW"/>
</dbReference>
<comment type="caution">
    <text evidence="4">The sequence shown here is derived from an EMBL/GenBank/DDBJ whole genome shotgun (WGS) entry which is preliminary data.</text>
</comment>
<evidence type="ECO:0000259" key="3">
    <source>
        <dbReference type="Pfam" id="PF09835"/>
    </source>
</evidence>
<dbReference type="GeneID" id="85017167"/>
<dbReference type="EMBL" id="FNND01000007">
    <property type="protein sequence ID" value="SDX06698.1"/>
    <property type="molecule type" value="Genomic_DNA"/>
</dbReference>
<keyword evidence="4" id="KW-0808">Transferase</keyword>
<evidence type="ECO:0000259" key="2">
    <source>
        <dbReference type="Pfam" id="PF00535"/>
    </source>
</evidence>
<proteinExistence type="predicted"/>
<reference evidence="4 5" key="1">
    <citation type="submission" date="2016-10" db="EMBL/GenBank/DDBJ databases">
        <authorList>
            <person name="Varghese N."/>
            <person name="Submissions S."/>
        </authorList>
    </citation>
    <scope>NUCLEOTIDE SEQUENCE [LARGE SCALE GENOMIC DNA]</scope>
    <source>
        <strain evidence="4 5">DSM 11449</strain>
    </source>
</reference>
<sequence length="378" mass="42565">MTNYAVLIPTYNNEKTLSRVLDGVLSYTPEVIVVNDGSTDSTAEILARYPQIEVITFTQNKGKGKALQEGFRVARAKGYQYVLTIDSDGQHFPEDIAHFLTAIAQEPTLTLLVGNRDMTVEGVPRKSSFGHKFSNFWFHLETGVRLPDTQSGYRLYPLEGIPKRYFTGKFEFEIEVLVRSSWRGVPIKSVPIRVLYDPQERVSHFRPVWDFVRISLLNTVLVLIALFYIKPRDFLRKFQKKSFRAFLKEDLLETKLSDSKKAFSIALGVFFGISPLWGLQTALTITFSVLLGLNKSLAFLASNISIPPIIPVIVWSSLKVGGFFVGGDLLPKGEITQEFVKAHLMQYLIGSFLLAAFMASLLGGATYLFLKKKKNSDK</sequence>
<name>A0A1H2YPF6_9FLAO</name>
<dbReference type="InterPro" id="IPR018639">
    <property type="entry name" value="DUF2062"/>
</dbReference>
<feature type="transmembrane region" description="Helical" evidence="1">
    <location>
        <begin position="211"/>
        <end position="229"/>
    </location>
</feature>
<dbReference type="CDD" id="cd04179">
    <property type="entry name" value="DPM_DPG-synthase_like"/>
    <property type="match status" value="1"/>
</dbReference>
<evidence type="ECO:0000313" key="5">
    <source>
        <dbReference type="Proteomes" id="UP000182771"/>
    </source>
</evidence>
<feature type="domain" description="Glycosyltransferase 2-like" evidence="2">
    <location>
        <begin position="6"/>
        <end position="117"/>
    </location>
</feature>
<keyword evidence="1" id="KW-0472">Membrane</keyword>
<protein>
    <submittedName>
        <fullName evidence="4">Glycosyltransferase involved in cell wall bisynthesis</fullName>
    </submittedName>
</protein>
<feature type="transmembrane region" description="Helical" evidence="1">
    <location>
        <begin position="347"/>
        <end position="370"/>
    </location>
</feature>
<dbReference type="PANTHER" id="PTHR10859:SF91">
    <property type="entry name" value="DOLICHYL-PHOSPHATE BETA-GLUCOSYLTRANSFERASE"/>
    <property type="match status" value="1"/>
</dbReference>
<gene>
    <name evidence="4" type="ORF">SAMN05444420_107111</name>
</gene>
<keyword evidence="1" id="KW-0812">Transmembrane</keyword>
<dbReference type="RefSeq" id="WP_016420984.1">
    <property type="nucleotide sequence ID" value="NZ_FNND01000007.1"/>
</dbReference>
<evidence type="ECO:0000256" key="1">
    <source>
        <dbReference type="SAM" id="Phobius"/>
    </source>
</evidence>
<dbReference type="Pfam" id="PF00535">
    <property type="entry name" value="Glycos_transf_2"/>
    <property type="match status" value="1"/>
</dbReference>